<dbReference type="PROSITE" id="PS51324">
    <property type="entry name" value="ERV_ALR"/>
    <property type="match status" value="1"/>
</dbReference>
<evidence type="ECO:0000256" key="3">
    <source>
        <dbReference type="ARBA" id="ARBA00022630"/>
    </source>
</evidence>
<comment type="cofactor">
    <cofactor evidence="1">
        <name>FAD</name>
        <dbReference type="ChEBI" id="CHEBI:57692"/>
    </cofactor>
</comment>
<dbReference type="EMBL" id="MN739979">
    <property type="protein sequence ID" value="QHT81186.1"/>
    <property type="molecule type" value="Genomic_DNA"/>
</dbReference>
<evidence type="ECO:0000256" key="2">
    <source>
        <dbReference type="ARBA" id="ARBA00012512"/>
    </source>
</evidence>
<keyword evidence="6" id="KW-1015">Disulfide bond</keyword>
<evidence type="ECO:0000256" key="6">
    <source>
        <dbReference type="ARBA" id="ARBA00023157"/>
    </source>
</evidence>
<organism evidence="8">
    <name type="scientific">viral metagenome</name>
    <dbReference type="NCBI Taxonomy" id="1070528"/>
    <lineage>
        <taxon>unclassified sequences</taxon>
        <taxon>metagenomes</taxon>
        <taxon>organismal metagenomes</taxon>
    </lineage>
</organism>
<dbReference type="InterPro" id="IPR017905">
    <property type="entry name" value="ERV/ALR_sulphydryl_oxidase"/>
</dbReference>
<accession>A0A6C0HM27</accession>
<dbReference type="GO" id="GO:0005739">
    <property type="term" value="C:mitochondrion"/>
    <property type="evidence" value="ECO:0007669"/>
    <property type="project" value="TreeGrafter"/>
</dbReference>
<dbReference type="GO" id="GO:0050660">
    <property type="term" value="F:flavin adenine dinucleotide binding"/>
    <property type="evidence" value="ECO:0007669"/>
    <property type="project" value="TreeGrafter"/>
</dbReference>
<dbReference type="InterPro" id="IPR036774">
    <property type="entry name" value="ERV/ALR_sulphydryl_oxid_sf"/>
</dbReference>
<dbReference type="SUPFAM" id="SSF69000">
    <property type="entry name" value="FAD-dependent thiol oxidase"/>
    <property type="match status" value="1"/>
</dbReference>
<keyword evidence="5" id="KW-0560">Oxidoreductase</keyword>
<evidence type="ECO:0000256" key="1">
    <source>
        <dbReference type="ARBA" id="ARBA00001974"/>
    </source>
</evidence>
<feature type="domain" description="ERV/ALR sulfhydryl oxidase" evidence="7">
    <location>
        <begin position="1"/>
        <end position="107"/>
    </location>
</feature>
<dbReference type="AlphaFoldDB" id="A0A6C0HM27"/>
<evidence type="ECO:0000259" key="7">
    <source>
        <dbReference type="PROSITE" id="PS51324"/>
    </source>
</evidence>
<evidence type="ECO:0000256" key="4">
    <source>
        <dbReference type="ARBA" id="ARBA00022827"/>
    </source>
</evidence>
<proteinExistence type="predicted"/>
<evidence type="ECO:0000256" key="5">
    <source>
        <dbReference type="ARBA" id="ARBA00023002"/>
    </source>
</evidence>
<dbReference type="Pfam" id="PF04777">
    <property type="entry name" value="Evr1_Alr"/>
    <property type="match status" value="1"/>
</dbReference>
<protein>
    <recommendedName>
        <fullName evidence="2">thiol oxidase</fullName>
        <ecNumber evidence="2">1.8.3.2</ecNumber>
    </recommendedName>
</protein>
<sequence>METIFWGPSGWLFLHTLTFLYPESPTFDDQTRMNDFIKITAQILPCKYCRVSFTKYYQSLPITKFIGSRATLIEWMYRIHNKVNGKLHRQHLNSSPNPFLEKVKKHYAPIIAHINRLISSENDSENRVRAVVNYICTMGLEFLGSIIFNYQGYYSNCHTTEEATKIVSVYHSFFNQIVPLIAGFIGINRKRRCYPIRTILLRNEGYTKLIKWFYQQNDLIDLDAQFKCYDTYIAFFQKHSVASCNMPSVDKVKSCSNVKPTKKILGNRTLTLKHTKLDS</sequence>
<evidence type="ECO:0000313" key="8">
    <source>
        <dbReference type="EMBL" id="QHT81186.1"/>
    </source>
</evidence>
<dbReference type="PANTHER" id="PTHR12645">
    <property type="entry name" value="ALR/ERV"/>
    <property type="match status" value="1"/>
</dbReference>
<keyword evidence="4" id="KW-0274">FAD</keyword>
<dbReference type="GO" id="GO:0016971">
    <property type="term" value="F:flavin-dependent sulfhydryl oxidase activity"/>
    <property type="evidence" value="ECO:0007669"/>
    <property type="project" value="InterPro"/>
</dbReference>
<reference evidence="8" key="1">
    <citation type="journal article" date="2020" name="Nature">
        <title>Giant virus diversity and host interactions through global metagenomics.</title>
        <authorList>
            <person name="Schulz F."/>
            <person name="Roux S."/>
            <person name="Paez-Espino D."/>
            <person name="Jungbluth S."/>
            <person name="Walsh D.A."/>
            <person name="Denef V.J."/>
            <person name="McMahon K.D."/>
            <person name="Konstantinidis K.T."/>
            <person name="Eloe-Fadrosh E.A."/>
            <person name="Kyrpides N.C."/>
            <person name="Woyke T."/>
        </authorList>
    </citation>
    <scope>NUCLEOTIDE SEQUENCE</scope>
    <source>
        <strain evidence="8">GVMAG-M-3300023184-13</strain>
    </source>
</reference>
<dbReference type="PANTHER" id="PTHR12645:SF0">
    <property type="entry name" value="FAD-LINKED SULFHYDRYL OXIDASE ALR"/>
    <property type="match status" value="1"/>
</dbReference>
<keyword evidence="3" id="KW-0285">Flavoprotein</keyword>
<dbReference type="EC" id="1.8.3.2" evidence="2"/>
<dbReference type="InterPro" id="IPR039799">
    <property type="entry name" value="ALR/ERV"/>
</dbReference>
<dbReference type="Gene3D" id="1.20.120.310">
    <property type="entry name" value="ERV/ALR sulfhydryl oxidase domain"/>
    <property type="match status" value="1"/>
</dbReference>
<name>A0A6C0HM27_9ZZZZ</name>